<proteinExistence type="predicted"/>
<dbReference type="Proteomes" id="UP001156641">
    <property type="component" value="Unassembled WGS sequence"/>
</dbReference>
<protein>
    <submittedName>
        <fullName evidence="1">Uncharacterized protein</fullName>
    </submittedName>
</protein>
<dbReference type="EMBL" id="BSOS01000067">
    <property type="protein sequence ID" value="GLR67564.1"/>
    <property type="molecule type" value="Genomic_DNA"/>
</dbReference>
<evidence type="ECO:0000313" key="2">
    <source>
        <dbReference type="Proteomes" id="UP001156641"/>
    </source>
</evidence>
<accession>A0ABQ6A5X1</accession>
<dbReference type="RefSeq" id="WP_284258301.1">
    <property type="nucleotide sequence ID" value="NZ_BSOS01000067.1"/>
</dbReference>
<gene>
    <name evidence="1" type="ORF">GCM10010909_22450</name>
</gene>
<comment type="caution">
    <text evidence="1">The sequence shown here is derived from an EMBL/GenBank/DDBJ whole genome shotgun (WGS) entry which is preliminary data.</text>
</comment>
<sequence>MSHVILTLGGVAFRDMEVPEKISFGGRQNVVVRQLIGGGRVVEVLGLDDGKISFSGIFSGGDAVSRAQMLDAARALGASLPLVWDGFFYTVIIEEFCAEYYKTNLIPFAVTCVVVSDPLASLAAIAAPVGNLISNDLAAAGALSGQAGMSLAGISAASLTGVLAIKDELAGIVGTQGVALSMANSALSGAADAQGGVLAVSQINTISSRLAAAAAVTGYVGRAAINLESELL</sequence>
<organism evidence="1 2">
    <name type="scientific">Acidocella aquatica</name>
    <dbReference type="NCBI Taxonomy" id="1922313"/>
    <lineage>
        <taxon>Bacteria</taxon>
        <taxon>Pseudomonadati</taxon>
        <taxon>Pseudomonadota</taxon>
        <taxon>Alphaproteobacteria</taxon>
        <taxon>Acetobacterales</taxon>
        <taxon>Acidocellaceae</taxon>
        <taxon>Acidocella</taxon>
    </lineage>
</organism>
<reference evidence="2" key="1">
    <citation type="journal article" date="2019" name="Int. J. Syst. Evol. Microbiol.">
        <title>The Global Catalogue of Microorganisms (GCM) 10K type strain sequencing project: providing services to taxonomists for standard genome sequencing and annotation.</title>
        <authorList>
            <consortium name="The Broad Institute Genomics Platform"/>
            <consortium name="The Broad Institute Genome Sequencing Center for Infectious Disease"/>
            <person name="Wu L."/>
            <person name="Ma J."/>
        </authorList>
    </citation>
    <scope>NUCLEOTIDE SEQUENCE [LARGE SCALE GENOMIC DNA]</scope>
    <source>
        <strain evidence="2">NBRC 112502</strain>
    </source>
</reference>
<name>A0ABQ6A5X1_9PROT</name>
<evidence type="ECO:0000313" key="1">
    <source>
        <dbReference type="EMBL" id="GLR67564.1"/>
    </source>
</evidence>
<keyword evidence="2" id="KW-1185">Reference proteome</keyword>